<evidence type="ECO:0000313" key="1">
    <source>
        <dbReference type="EMBL" id="OGF87198.1"/>
    </source>
</evidence>
<organism evidence="1 2">
    <name type="scientific">Candidatus Giovannonibacteria bacterium RIFCSPLOWO2_01_FULL_46_32</name>
    <dbReference type="NCBI Taxonomy" id="1798353"/>
    <lineage>
        <taxon>Bacteria</taxon>
        <taxon>Candidatus Giovannoniibacteriota</taxon>
    </lineage>
</organism>
<dbReference type="AlphaFoldDB" id="A0A1F5XH03"/>
<name>A0A1F5XH03_9BACT</name>
<protein>
    <submittedName>
        <fullName evidence="1">Uncharacterized protein</fullName>
    </submittedName>
</protein>
<proteinExistence type="predicted"/>
<evidence type="ECO:0000313" key="2">
    <source>
        <dbReference type="Proteomes" id="UP000177346"/>
    </source>
</evidence>
<comment type="caution">
    <text evidence="1">The sequence shown here is derived from an EMBL/GenBank/DDBJ whole genome shotgun (WGS) entry which is preliminary data.</text>
</comment>
<sequence>MTFYFGEKEGDELMRKINLRDINRHARRWDHPVKGLLKYAQSVKKHGGDILKLPKKDRERYCVSLVGLALKNDSNLDWWTHMPNSDPPDGLVMTLRQEKNGAYMGYMREVEVVEHRDASEKILDVIRSKMAEKTYESNTILVCLALTPAIYDFQKLATMLASIKSSLKHIFVVFTGISLTQGLLSADQIQTTYTMVQLLPVFGQTTLNIRPYLDDFKERYNKGQESRIIENNRLYYGTANPKHVKNNS</sequence>
<reference evidence="1 2" key="1">
    <citation type="journal article" date="2016" name="Nat. Commun.">
        <title>Thousands of microbial genomes shed light on interconnected biogeochemical processes in an aquifer system.</title>
        <authorList>
            <person name="Anantharaman K."/>
            <person name="Brown C.T."/>
            <person name="Hug L.A."/>
            <person name="Sharon I."/>
            <person name="Castelle C.J."/>
            <person name="Probst A.J."/>
            <person name="Thomas B.C."/>
            <person name="Singh A."/>
            <person name="Wilkins M.J."/>
            <person name="Karaoz U."/>
            <person name="Brodie E.L."/>
            <person name="Williams K.H."/>
            <person name="Hubbard S.S."/>
            <person name="Banfield J.F."/>
        </authorList>
    </citation>
    <scope>NUCLEOTIDE SEQUENCE [LARGE SCALE GENOMIC DNA]</scope>
</reference>
<dbReference type="EMBL" id="MFIF01000006">
    <property type="protein sequence ID" value="OGF87198.1"/>
    <property type="molecule type" value="Genomic_DNA"/>
</dbReference>
<accession>A0A1F5XH03</accession>
<dbReference type="Proteomes" id="UP000177346">
    <property type="component" value="Unassembled WGS sequence"/>
</dbReference>
<gene>
    <name evidence="1" type="ORF">A3B19_03105</name>
</gene>